<keyword evidence="2" id="KW-1185">Reference proteome</keyword>
<reference evidence="1" key="1">
    <citation type="submission" date="2022-01" db="EMBL/GenBank/DDBJ databases">
        <title>Antribacter sp. nov., isolated from Guizhou of China.</title>
        <authorList>
            <person name="Chengliang C."/>
            <person name="Ya Z."/>
        </authorList>
    </citation>
    <scope>NUCLEOTIDE SEQUENCE</scope>
    <source>
        <strain evidence="1">KLBMP 9083</strain>
    </source>
</reference>
<organism evidence="1 2">
    <name type="scientific">Antribacter soli</name>
    <dbReference type="NCBI Taxonomy" id="2910976"/>
    <lineage>
        <taxon>Bacteria</taxon>
        <taxon>Bacillati</taxon>
        <taxon>Actinomycetota</taxon>
        <taxon>Actinomycetes</taxon>
        <taxon>Micrococcales</taxon>
        <taxon>Promicromonosporaceae</taxon>
        <taxon>Antribacter</taxon>
    </lineage>
</organism>
<proteinExistence type="predicted"/>
<protein>
    <submittedName>
        <fullName evidence="1">Uncharacterized protein</fullName>
    </submittedName>
</protein>
<dbReference type="RefSeq" id="WP_236088995.1">
    <property type="nucleotide sequence ID" value="NZ_JAKGSG010000027.1"/>
</dbReference>
<dbReference type="AlphaFoldDB" id="A0AA41QD08"/>
<dbReference type="Proteomes" id="UP001165405">
    <property type="component" value="Unassembled WGS sequence"/>
</dbReference>
<evidence type="ECO:0000313" key="1">
    <source>
        <dbReference type="EMBL" id="MCF4121195.1"/>
    </source>
</evidence>
<sequence>MSRVTRTRDPVSRLPVPDRVERVFAEDEASDEVSRFQLERLRELVDAARA</sequence>
<name>A0AA41QD08_9MICO</name>
<gene>
    <name evidence="1" type="ORF">L1785_09390</name>
</gene>
<accession>A0AA41QD08</accession>
<dbReference type="EMBL" id="JAKGSG010000027">
    <property type="protein sequence ID" value="MCF4121195.1"/>
    <property type="molecule type" value="Genomic_DNA"/>
</dbReference>
<evidence type="ECO:0000313" key="2">
    <source>
        <dbReference type="Proteomes" id="UP001165405"/>
    </source>
</evidence>
<comment type="caution">
    <text evidence="1">The sequence shown here is derived from an EMBL/GenBank/DDBJ whole genome shotgun (WGS) entry which is preliminary data.</text>
</comment>